<sequence length="172" mass="18616">MKKQEKIFFVENLTEELKSAKLVVLINYAGLTVKAQQELKRRLAEVGASMLVVKNTLLKRAGEAADIDKEVLTDTVLSGQTALVIAKEDALAPVGILGKFAKEFEVPQFKVGVVEGNFQNSEALAKLSSLPSKDALLGQLLGVLMAPNYGLVQTLSGNMQKLVYILNQKSKG</sequence>
<evidence type="ECO:0000256" key="3">
    <source>
        <dbReference type="ARBA" id="ARBA00023274"/>
    </source>
</evidence>
<organism evidence="6 7">
    <name type="scientific">Candidatus Woesebacteria bacterium RIFOXYA1_FULL_40_18</name>
    <dbReference type="NCBI Taxonomy" id="1802532"/>
    <lineage>
        <taxon>Bacteria</taxon>
        <taxon>Candidatus Woeseibacteriota</taxon>
    </lineage>
</organism>
<dbReference type="InterPro" id="IPR047865">
    <property type="entry name" value="Ribosomal_uL10_bac_type"/>
</dbReference>
<keyword evidence="5" id="KW-0699">rRNA-binding</keyword>
<dbReference type="GO" id="GO:1990904">
    <property type="term" value="C:ribonucleoprotein complex"/>
    <property type="evidence" value="ECO:0007669"/>
    <property type="project" value="UniProtKB-KW"/>
</dbReference>
<evidence type="ECO:0000256" key="4">
    <source>
        <dbReference type="ARBA" id="ARBA00035202"/>
    </source>
</evidence>
<comment type="caution">
    <text evidence="6">The sequence shown here is derived from an EMBL/GenBank/DDBJ whole genome shotgun (WGS) entry which is preliminary data.</text>
</comment>
<dbReference type="AlphaFoldDB" id="A0A1F8CIH7"/>
<protein>
    <recommendedName>
        <fullName evidence="4 5">Large ribosomal subunit protein uL10</fullName>
    </recommendedName>
</protein>
<dbReference type="HAMAP" id="MF_00362">
    <property type="entry name" value="Ribosomal_uL10"/>
    <property type="match status" value="1"/>
</dbReference>
<keyword evidence="2 5" id="KW-0689">Ribosomal protein</keyword>
<dbReference type="PANTHER" id="PTHR11560">
    <property type="entry name" value="39S RIBOSOMAL PROTEIN L10, MITOCHONDRIAL"/>
    <property type="match status" value="1"/>
</dbReference>
<dbReference type="InterPro" id="IPR001790">
    <property type="entry name" value="Ribosomal_uL10"/>
</dbReference>
<evidence type="ECO:0000256" key="1">
    <source>
        <dbReference type="ARBA" id="ARBA00008889"/>
    </source>
</evidence>
<dbReference type="Gene3D" id="3.30.70.1730">
    <property type="match status" value="1"/>
</dbReference>
<proteinExistence type="inferred from homology"/>
<dbReference type="InterPro" id="IPR022973">
    <property type="entry name" value="Ribosomal_uL10_bac"/>
</dbReference>
<dbReference type="CDD" id="cd05797">
    <property type="entry name" value="Ribosomal_L10"/>
    <property type="match status" value="1"/>
</dbReference>
<dbReference type="InterPro" id="IPR043141">
    <property type="entry name" value="Ribosomal_uL10-like_sf"/>
</dbReference>
<comment type="subunit">
    <text evidence="5">Part of the ribosomal stalk of the 50S ribosomal subunit. The N-terminus interacts with L11 and the large rRNA to form the base of the stalk. The C-terminus forms an elongated spine to which L12 dimers bind in a sequential fashion forming a multimeric L10(L12)X complex.</text>
</comment>
<evidence type="ECO:0000313" key="6">
    <source>
        <dbReference type="EMBL" id="OGM76041.1"/>
    </source>
</evidence>
<dbReference type="GO" id="GO:0070180">
    <property type="term" value="F:large ribosomal subunit rRNA binding"/>
    <property type="evidence" value="ECO:0007669"/>
    <property type="project" value="UniProtKB-UniRule"/>
</dbReference>
<name>A0A1F8CIH7_9BACT</name>
<dbReference type="GO" id="GO:0006412">
    <property type="term" value="P:translation"/>
    <property type="evidence" value="ECO:0007669"/>
    <property type="project" value="UniProtKB-UniRule"/>
</dbReference>
<comment type="similarity">
    <text evidence="1 5">Belongs to the universal ribosomal protein uL10 family.</text>
</comment>
<evidence type="ECO:0000256" key="2">
    <source>
        <dbReference type="ARBA" id="ARBA00022980"/>
    </source>
</evidence>
<evidence type="ECO:0000256" key="5">
    <source>
        <dbReference type="HAMAP-Rule" id="MF_00362"/>
    </source>
</evidence>
<keyword evidence="5" id="KW-0694">RNA-binding</keyword>
<dbReference type="EMBL" id="MGHS01000042">
    <property type="protein sequence ID" value="OGM76041.1"/>
    <property type="molecule type" value="Genomic_DNA"/>
</dbReference>
<dbReference type="Pfam" id="PF00466">
    <property type="entry name" value="Ribosomal_L10"/>
    <property type="match status" value="1"/>
</dbReference>
<dbReference type="Gene3D" id="6.10.250.290">
    <property type="match status" value="1"/>
</dbReference>
<dbReference type="STRING" id="1802532.A2210_02620"/>
<dbReference type="GO" id="GO:0005840">
    <property type="term" value="C:ribosome"/>
    <property type="evidence" value="ECO:0007669"/>
    <property type="project" value="UniProtKB-KW"/>
</dbReference>
<reference evidence="6 7" key="1">
    <citation type="journal article" date="2016" name="Nat. Commun.">
        <title>Thousands of microbial genomes shed light on interconnected biogeochemical processes in an aquifer system.</title>
        <authorList>
            <person name="Anantharaman K."/>
            <person name="Brown C.T."/>
            <person name="Hug L.A."/>
            <person name="Sharon I."/>
            <person name="Castelle C.J."/>
            <person name="Probst A.J."/>
            <person name="Thomas B.C."/>
            <person name="Singh A."/>
            <person name="Wilkins M.J."/>
            <person name="Karaoz U."/>
            <person name="Brodie E.L."/>
            <person name="Williams K.H."/>
            <person name="Hubbard S.S."/>
            <person name="Banfield J.F."/>
        </authorList>
    </citation>
    <scope>NUCLEOTIDE SEQUENCE [LARGE SCALE GENOMIC DNA]</scope>
</reference>
<dbReference type="Proteomes" id="UP000177855">
    <property type="component" value="Unassembled WGS sequence"/>
</dbReference>
<gene>
    <name evidence="5" type="primary">rplJ</name>
    <name evidence="6" type="ORF">A2210_02620</name>
</gene>
<keyword evidence="3 5" id="KW-0687">Ribonucleoprotein</keyword>
<comment type="function">
    <text evidence="5">Forms part of the ribosomal stalk, playing a central role in the interaction of the ribosome with GTP-bound translation factors.</text>
</comment>
<accession>A0A1F8CIH7</accession>
<dbReference type="NCBIfam" id="NF000955">
    <property type="entry name" value="PRK00099.1-1"/>
    <property type="match status" value="1"/>
</dbReference>
<evidence type="ECO:0000313" key="7">
    <source>
        <dbReference type="Proteomes" id="UP000177855"/>
    </source>
</evidence>
<dbReference type="SUPFAM" id="SSF160369">
    <property type="entry name" value="Ribosomal protein L10-like"/>
    <property type="match status" value="1"/>
</dbReference>